<comment type="caution">
    <text evidence="1">The sequence shown here is derived from an EMBL/GenBank/DDBJ whole genome shotgun (WGS) entry which is preliminary data.</text>
</comment>
<sequence>MAGETLDALSAAKQADLEPNDVRMRLRRAAMLLRTLFSLLDHQRMKK</sequence>
<dbReference type="AlphaFoldDB" id="X0VXB2"/>
<evidence type="ECO:0000313" key="1">
    <source>
        <dbReference type="EMBL" id="GAG23074.1"/>
    </source>
</evidence>
<name>X0VXB2_9ZZZZ</name>
<proteinExistence type="predicted"/>
<reference evidence="1" key="1">
    <citation type="journal article" date="2014" name="Front. Microbiol.">
        <title>High frequency of phylogenetically diverse reductive dehalogenase-homologous genes in deep subseafloor sedimentary metagenomes.</title>
        <authorList>
            <person name="Kawai M."/>
            <person name="Futagami T."/>
            <person name="Toyoda A."/>
            <person name="Takaki Y."/>
            <person name="Nishi S."/>
            <person name="Hori S."/>
            <person name="Arai W."/>
            <person name="Tsubouchi T."/>
            <person name="Morono Y."/>
            <person name="Uchiyama I."/>
            <person name="Ito T."/>
            <person name="Fujiyama A."/>
            <person name="Inagaki F."/>
            <person name="Takami H."/>
        </authorList>
    </citation>
    <scope>NUCLEOTIDE SEQUENCE</scope>
    <source>
        <strain evidence="1">Expedition CK06-06</strain>
    </source>
</reference>
<dbReference type="EMBL" id="BARS01035839">
    <property type="protein sequence ID" value="GAG23074.1"/>
    <property type="molecule type" value="Genomic_DNA"/>
</dbReference>
<gene>
    <name evidence="1" type="ORF">S01H1_55163</name>
</gene>
<protein>
    <submittedName>
        <fullName evidence="1">Uncharacterized protein</fullName>
    </submittedName>
</protein>
<accession>X0VXB2</accession>
<organism evidence="1">
    <name type="scientific">marine sediment metagenome</name>
    <dbReference type="NCBI Taxonomy" id="412755"/>
    <lineage>
        <taxon>unclassified sequences</taxon>
        <taxon>metagenomes</taxon>
        <taxon>ecological metagenomes</taxon>
    </lineage>
</organism>